<dbReference type="RefSeq" id="WP_101028789.1">
    <property type="nucleotide sequence ID" value="NZ_CABMMZ010000038.1"/>
</dbReference>
<protein>
    <submittedName>
        <fullName evidence="2">Putative metallo-hydrolase YycJ</fullName>
        <ecNumber evidence="2">3.-.-.-</ecNumber>
    </submittedName>
</protein>
<dbReference type="GO" id="GO:0016787">
    <property type="term" value="F:hydrolase activity"/>
    <property type="evidence" value="ECO:0007669"/>
    <property type="project" value="UniProtKB-KW"/>
</dbReference>
<dbReference type="EMBL" id="NNSR01000038">
    <property type="protein sequence ID" value="PKD31801.1"/>
    <property type="molecule type" value="Genomic_DNA"/>
</dbReference>
<dbReference type="InterPro" id="IPR036866">
    <property type="entry name" value="RibonucZ/Hydroxyglut_hydro"/>
</dbReference>
<dbReference type="EC" id="3.-.-.-" evidence="2"/>
<organism evidence="2 3">
    <name type="scientific">Ruminococcus bromii</name>
    <dbReference type="NCBI Taxonomy" id="40518"/>
    <lineage>
        <taxon>Bacteria</taxon>
        <taxon>Bacillati</taxon>
        <taxon>Bacillota</taxon>
        <taxon>Clostridia</taxon>
        <taxon>Eubacteriales</taxon>
        <taxon>Oscillospiraceae</taxon>
        <taxon>Ruminococcus</taxon>
    </lineage>
</organism>
<name>A0A2N0UXT1_9FIRM</name>
<dbReference type="Proteomes" id="UP000233425">
    <property type="component" value="Unassembled WGS sequence"/>
</dbReference>
<evidence type="ECO:0000313" key="3">
    <source>
        <dbReference type="Proteomes" id="UP000233425"/>
    </source>
</evidence>
<gene>
    <name evidence="2" type="primary">yycJ</name>
    <name evidence="2" type="ORF">RBATCC27255_00716</name>
</gene>
<evidence type="ECO:0000313" key="2">
    <source>
        <dbReference type="EMBL" id="PKD31801.1"/>
    </source>
</evidence>
<keyword evidence="2" id="KW-0378">Hydrolase</keyword>
<dbReference type="InterPro" id="IPR052533">
    <property type="entry name" value="WalJ/YycJ-like"/>
</dbReference>
<dbReference type="PANTHER" id="PTHR47619">
    <property type="entry name" value="METALLO-HYDROLASE YYCJ-RELATED"/>
    <property type="match status" value="1"/>
</dbReference>
<dbReference type="PANTHER" id="PTHR47619:SF1">
    <property type="entry name" value="EXODEOXYRIBONUCLEASE WALJ"/>
    <property type="match status" value="1"/>
</dbReference>
<dbReference type="SMART" id="SM00849">
    <property type="entry name" value="Lactamase_B"/>
    <property type="match status" value="1"/>
</dbReference>
<dbReference type="SUPFAM" id="SSF56281">
    <property type="entry name" value="Metallo-hydrolase/oxidoreductase"/>
    <property type="match status" value="1"/>
</dbReference>
<comment type="caution">
    <text evidence="2">The sequence shown here is derived from an EMBL/GenBank/DDBJ whole genome shotgun (WGS) entry which is preliminary data.</text>
</comment>
<dbReference type="InterPro" id="IPR001279">
    <property type="entry name" value="Metallo-B-lactamas"/>
</dbReference>
<accession>A0A2N0UXT1</accession>
<dbReference type="AlphaFoldDB" id="A0A2N0UXT1"/>
<feature type="domain" description="Metallo-beta-lactamase" evidence="1">
    <location>
        <begin position="12"/>
        <end position="191"/>
    </location>
</feature>
<sequence length="262" mass="28318">MARAVPLFSGSKGNSYYIGSATEGVLIDAGRSCKQIENAMLANGLDMSSIGAVFITHEHTDHCSALRVLAKRYGFKVYSSLGTLNALRAGNKIEANADADVITDEVVIGNMRVQRIDTPHDAAESCCYRVTAPDGKSALIATDMGVMLPNVRTAAEQSDFVVLESNHDINMLKNGIYPYPLKQRILSNRGHLSNEACAKELVNLVEKGTLRLMLGHLSEENNTVPLAMSTSVDLLTSNGMKYKSDYSLDVAPSVSTTKTIIF</sequence>
<evidence type="ECO:0000259" key="1">
    <source>
        <dbReference type="SMART" id="SM00849"/>
    </source>
</evidence>
<dbReference type="Gene3D" id="3.60.15.10">
    <property type="entry name" value="Ribonuclease Z/Hydroxyacylglutathione hydrolase-like"/>
    <property type="match status" value="1"/>
</dbReference>
<proteinExistence type="predicted"/>
<reference evidence="2" key="1">
    <citation type="journal article" date="2018" name="Environ. Microbiol.">
        <title>Sporulation capability and amylosome conservation among diverse human colonic and rumen isolates of the keystone starch-degrader Ruminococcus bromii.</title>
        <authorList>
            <person name="Mukhopadhya I."/>
            <person name="Morais S."/>
            <person name="Laverde-Gomez J."/>
            <person name="Sheridan P.O."/>
            <person name="Walker A.W."/>
            <person name="Kelly W."/>
            <person name="Klieve A.V."/>
            <person name="Ouwerkerk D."/>
            <person name="Duncan S.H."/>
            <person name="Louis P."/>
            <person name="Koropatkin N."/>
            <person name="Cockburn D."/>
            <person name="Kibler R."/>
            <person name="Cooper P.J."/>
            <person name="Sandoval C."/>
            <person name="Crost E."/>
            <person name="Juge N."/>
            <person name="Bayer E.A."/>
            <person name="Flint H.J."/>
        </authorList>
    </citation>
    <scope>NUCLEOTIDE SEQUENCE [LARGE SCALE GENOMIC DNA]</scope>
    <source>
        <strain evidence="2">ATCC 27255</strain>
    </source>
</reference>
<keyword evidence="3" id="KW-1185">Reference proteome</keyword>
<dbReference type="Pfam" id="PF00753">
    <property type="entry name" value="Lactamase_B"/>
    <property type="match status" value="1"/>
</dbReference>